<accession>A0AAJ3LJZ0</accession>
<proteinExistence type="predicted"/>
<evidence type="ECO:0000313" key="3">
    <source>
        <dbReference type="EMBL" id="NWD44877.1"/>
    </source>
</evidence>
<evidence type="ECO:0000259" key="2">
    <source>
        <dbReference type="Pfam" id="PF02018"/>
    </source>
</evidence>
<dbReference type="GO" id="GO:0016798">
    <property type="term" value="F:hydrolase activity, acting on glycosyl bonds"/>
    <property type="evidence" value="ECO:0007669"/>
    <property type="project" value="InterPro"/>
</dbReference>
<name>A0AAJ3LJZ0_9PSED</name>
<dbReference type="Pfam" id="PF02018">
    <property type="entry name" value="CBM_4_9"/>
    <property type="match status" value="1"/>
</dbReference>
<dbReference type="Proteomes" id="UP000546584">
    <property type="component" value="Unassembled WGS sequence"/>
</dbReference>
<comment type="caution">
    <text evidence="3">The sequence shown here is derived from an EMBL/GenBank/DDBJ whole genome shotgun (WGS) entry which is preliminary data.</text>
</comment>
<reference evidence="3 4" key="1">
    <citation type="submission" date="2020-04" db="EMBL/GenBank/DDBJ databases">
        <title>Molecular characterization of pseudomonads from Agaricus bisporus reveal novel blotch 2 pathogens in Western Europe.</title>
        <authorList>
            <person name="Taparia T."/>
            <person name="Krijger M."/>
            <person name="Haynes E."/>
            <person name="Elpinstone J.G."/>
            <person name="Noble R."/>
            <person name="Van Der Wolf J."/>
        </authorList>
    </citation>
    <scope>NUCLEOTIDE SEQUENCE [LARGE SCALE GENOMIC DNA]</scope>
    <source>
        <strain evidence="3 4">IPO3753</strain>
    </source>
</reference>
<sequence>MPSVGLVNGKFVDENPVTGTPGSLIPAAWGNGVTQEIVNAITAAGLVPNESQNNQLALAIKELAKLDPQQNFPVQVYRKNLVINGGFDIWQRGVVNVGPNAGGFLADRFRCDWDGAAGVNISRQSFAPGQTDVPNEPRFFLRWQQVVAGSGATTHKISQKIESVRTLAGKVATVSFWVRGDAPRRVTFSITQYFGNGGSLPATTLVNSFQVTNGWTRCQATFQVPSIAGKTLGAGDSDCLRIELDLALNSLQTIDLAQVQLEEGPVATLFERRTNGEELSLCQRYYEKTFSQDVVPGDAAGSTAGSLISIVMQGQVASSGQPATQWSFKVEKRAIPSTTLYRALGTGAPGQWRSGSDLVSSGNARTYTASTRSVWVDNSDVGLATQSYYIHAAADAEL</sequence>
<gene>
    <name evidence="3" type="ORF">HX826_23655</name>
</gene>
<protein>
    <submittedName>
        <fullName evidence="3">Carbohydrate binding domain-containing protein</fullName>
    </submittedName>
</protein>
<evidence type="ECO:0000256" key="1">
    <source>
        <dbReference type="ARBA" id="ARBA00022801"/>
    </source>
</evidence>
<feature type="domain" description="CBM-cenC" evidence="2">
    <location>
        <begin position="170"/>
        <end position="225"/>
    </location>
</feature>
<dbReference type="EMBL" id="JACAQR010000033">
    <property type="protein sequence ID" value="NWD44877.1"/>
    <property type="molecule type" value="Genomic_DNA"/>
</dbReference>
<dbReference type="SUPFAM" id="SSF49785">
    <property type="entry name" value="Galactose-binding domain-like"/>
    <property type="match status" value="1"/>
</dbReference>
<dbReference type="Gene3D" id="2.60.120.260">
    <property type="entry name" value="Galactose-binding domain-like"/>
    <property type="match status" value="1"/>
</dbReference>
<organism evidence="3 4">
    <name type="scientific">Pseudomonas yamanorum</name>
    <dbReference type="NCBI Taxonomy" id="515393"/>
    <lineage>
        <taxon>Bacteria</taxon>
        <taxon>Pseudomonadati</taxon>
        <taxon>Pseudomonadota</taxon>
        <taxon>Gammaproteobacteria</taxon>
        <taxon>Pseudomonadales</taxon>
        <taxon>Pseudomonadaceae</taxon>
        <taxon>Pseudomonas</taxon>
    </lineage>
</organism>
<evidence type="ECO:0000313" key="4">
    <source>
        <dbReference type="Proteomes" id="UP000546584"/>
    </source>
</evidence>
<dbReference type="InterPro" id="IPR008979">
    <property type="entry name" value="Galactose-bd-like_sf"/>
</dbReference>
<dbReference type="AlphaFoldDB" id="A0AAJ3LJZ0"/>
<keyword evidence="1" id="KW-0378">Hydrolase</keyword>
<dbReference type="InterPro" id="IPR003305">
    <property type="entry name" value="CenC_carb-bd"/>
</dbReference>